<dbReference type="GO" id="GO:0005886">
    <property type="term" value="C:plasma membrane"/>
    <property type="evidence" value="ECO:0007669"/>
    <property type="project" value="TreeGrafter"/>
</dbReference>
<dbReference type="GO" id="GO:0015293">
    <property type="term" value="F:symporter activity"/>
    <property type="evidence" value="ECO:0007669"/>
    <property type="project" value="InterPro"/>
</dbReference>
<dbReference type="OrthoDB" id="5959412at2759"/>
<comment type="similarity">
    <text evidence="1">Belongs to the major facilitator superfamily.</text>
</comment>
<dbReference type="AlphaFoldDB" id="A0A0C2IB78"/>
<dbReference type="InterPro" id="IPR036259">
    <property type="entry name" value="MFS_trans_sf"/>
</dbReference>
<dbReference type="Proteomes" id="UP000031668">
    <property type="component" value="Unassembled WGS sequence"/>
</dbReference>
<feature type="transmembrane region" description="Helical" evidence="2">
    <location>
        <begin position="140"/>
        <end position="157"/>
    </location>
</feature>
<feature type="transmembrane region" description="Helical" evidence="2">
    <location>
        <begin position="82"/>
        <end position="106"/>
    </location>
</feature>
<reference evidence="3 4" key="1">
    <citation type="journal article" date="2014" name="Genome Biol. Evol.">
        <title>The genome of the myxosporean Thelohanellus kitauei shows adaptations to nutrient acquisition within its fish host.</title>
        <authorList>
            <person name="Yang Y."/>
            <person name="Xiong J."/>
            <person name="Zhou Z."/>
            <person name="Huo F."/>
            <person name="Miao W."/>
            <person name="Ran C."/>
            <person name="Liu Y."/>
            <person name="Zhang J."/>
            <person name="Feng J."/>
            <person name="Wang M."/>
            <person name="Wang M."/>
            <person name="Wang L."/>
            <person name="Yao B."/>
        </authorList>
    </citation>
    <scope>NUCLEOTIDE SEQUENCE [LARGE SCALE GENOMIC DNA]</scope>
    <source>
        <strain evidence="3">Wuqing</strain>
    </source>
</reference>
<evidence type="ECO:0000256" key="1">
    <source>
        <dbReference type="ARBA" id="ARBA00008335"/>
    </source>
</evidence>
<feature type="transmembrane region" description="Helical" evidence="2">
    <location>
        <begin position="118"/>
        <end position="135"/>
    </location>
</feature>
<proteinExistence type="inferred from homology"/>
<protein>
    <submittedName>
        <fullName evidence="3">Uncharacterized protein</fullName>
    </submittedName>
</protein>
<gene>
    <name evidence="3" type="ORF">RF11_14010</name>
</gene>
<dbReference type="EMBL" id="JWZT01004931">
    <property type="protein sequence ID" value="KII62598.1"/>
    <property type="molecule type" value="Genomic_DNA"/>
</dbReference>
<dbReference type="PANTHER" id="PTHR11328:SF28">
    <property type="entry name" value="MAJOR FACILITATOR SUPERFAMILY DOMAIN-CONTAINING PROTEIN 12"/>
    <property type="match status" value="1"/>
</dbReference>
<keyword evidence="2" id="KW-1133">Transmembrane helix</keyword>
<evidence type="ECO:0000256" key="2">
    <source>
        <dbReference type="SAM" id="Phobius"/>
    </source>
</evidence>
<accession>A0A0C2IB78</accession>
<dbReference type="Gene3D" id="1.20.1250.20">
    <property type="entry name" value="MFS general substrate transporter like domains"/>
    <property type="match status" value="1"/>
</dbReference>
<evidence type="ECO:0000313" key="3">
    <source>
        <dbReference type="EMBL" id="KII62598.1"/>
    </source>
</evidence>
<organism evidence="3 4">
    <name type="scientific">Thelohanellus kitauei</name>
    <name type="common">Myxosporean</name>
    <dbReference type="NCBI Taxonomy" id="669202"/>
    <lineage>
        <taxon>Eukaryota</taxon>
        <taxon>Metazoa</taxon>
        <taxon>Cnidaria</taxon>
        <taxon>Myxozoa</taxon>
        <taxon>Myxosporea</taxon>
        <taxon>Bivalvulida</taxon>
        <taxon>Platysporina</taxon>
        <taxon>Myxobolidae</taxon>
        <taxon>Thelohanellus</taxon>
    </lineage>
</organism>
<keyword evidence="2" id="KW-0812">Transmembrane</keyword>
<name>A0A0C2IB78_THEKT</name>
<dbReference type="InterPro" id="IPR039672">
    <property type="entry name" value="MFS_2"/>
</dbReference>
<comment type="caution">
    <text evidence="3">The sequence shown here is derived from an EMBL/GenBank/DDBJ whole genome shotgun (WGS) entry which is preliminary data.</text>
</comment>
<keyword evidence="4" id="KW-1185">Reference proteome</keyword>
<sequence>MSWEEPTFFENVAYGVGHSYNDICSNIWLSYFIIYVNKIAGFSSVNSGLLFLVGQVTDAFSTVILANYSECENSSFDRRRRIWHLCGSIVVLFSFPALFNPCFFVIPEYILEGHWSLMVYYMPLVIIFKIGMAVVHKLSIAVNILGIVFLTYHYLFLKEPTFQASILNEINESDESSQTATKSLRCSRVIKGHV</sequence>
<dbReference type="PANTHER" id="PTHR11328">
    <property type="entry name" value="MAJOR FACILITATOR SUPERFAMILY DOMAIN-CONTAINING PROTEIN"/>
    <property type="match status" value="1"/>
</dbReference>
<dbReference type="GO" id="GO:0008643">
    <property type="term" value="P:carbohydrate transport"/>
    <property type="evidence" value="ECO:0007669"/>
    <property type="project" value="InterPro"/>
</dbReference>
<evidence type="ECO:0000313" key="4">
    <source>
        <dbReference type="Proteomes" id="UP000031668"/>
    </source>
</evidence>
<keyword evidence="2" id="KW-0472">Membrane</keyword>